<evidence type="ECO:0000313" key="4">
    <source>
        <dbReference type="Proteomes" id="UP000326570"/>
    </source>
</evidence>
<comment type="caution">
    <text evidence="3">The sequence shown here is derived from an EMBL/GenBank/DDBJ whole genome shotgun (WGS) entry which is preliminary data.</text>
</comment>
<proteinExistence type="predicted"/>
<dbReference type="Proteomes" id="UP000326570">
    <property type="component" value="Unassembled WGS sequence"/>
</dbReference>
<dbReference type="Gene3D" id="1.10.3680.10">
    <property type="entry name" value="TerB-like"/>
    <property type="match status" value="1"/>
</dbReference>
<dbReference type="InterPro" id="IPR007791">
    <property type="entry name" value="DjlA_N"/>
</dbReference>
<feature type="transmembrane region" description="Helical" evidence="1">
    <location>
        <begin position="266"/>
        <end position="285"/>
    </location>
</feature>
<feature type="domain" description="Co-chaperone DjlA N-terminal" evidence="2">
    <location>
        <begin position="23"/>
        <end position="123"/>
    </location>
</feature>
<feature type="transmembrane region" description="Helical" evidence="1">
    <location>
        <begin position="172"/>
        <end position="190"/>
    </location>
</feature>
<feature type="transmembrane region" description="Helical" evidence="1">
    <location>
        <begin position="202"/>
        <end position="223"/>
    </location>
</feature>
<feature type="transmembrane region" description="Helical" evidence="1">
    <location>
        <begin position="235"/>
        <end position="254"/>
    </location>
</feature>
<organism evidence="3 4">
    <name type="scientific">Adhaeribacter soli</name>
    <dbReference type="NCBI Taxonomy" id="2607655"/>
    <lineage>
        <taxon>Bacteria</taxon>
        <taxon>Pseudomonadati</taxon>
        <taxon>Bacteroidota</taxon>
        <taxon>Cytophagia</taxon>
        <taxon>Cytophagales</taxon>
        <taxon>Hymenobacteraceae</taxon>
        <taxon>Adhaeribacter</taxon>
    </lineage>
</organism>
<evidence type="ECO:0000313" key="3">
    <source>
        <dbReference type="EMBL" id="KAA9331817.1"/>
    </source>
</evidence>
<keyword evidence="1" id="KW-1133">Transmembrane helix</keyword>
<name>A0A5N1IPK9_9BACT</name>
<dbReference type="SUPFAM" id="SSF158682">
    <property type="entry name" value="TerB-like"/>
    <property type="match status" value="1"/>
</dbReference>
<keyword evidence="4" id="KW-1185">Reference proteome</keyword>
<gene>
    <name evidence="3" type="ORF">F0P94_13535</name>
</gene>
<keyword evidence="1" id="KW-0812">Transmembrane</keyword>
<accession>A0A5N1IPK9</accession>
<sequence>MENQEVQLLKDYSDTEKGAYLGAIASIASADRDASEQEIKFLAALSESAGLSQESTRAVLSAAHDPANLSVQKCLDVLKGSDLRYSFITDIMSFAKADGHLSGEEEELIKGMADYLGVNQQQYGVLKEFVNVADESAKKGEIVEAHALGASSESTGGGMGDMLKKAGIPADGLMKGVLAVAAPILIASILRGGSRRGGMMGGMGGMGGGLLGGGLLGGLLGSVMSGGMNRGGMMGGGMGSGGLGSVLGGLGGLFGGGRGGMMGGGGMGGSILGGGMGSILSNVLGGRRARW</sequence>
<dbReference type="InterPro" id="IPR029024">
    <property type="entry name" value="TerB-like"/>
</dbReference>
<reference evidence="3 4" key="1">
    <citation type="submission" date="2019-09" db="EMBL/GenBank/DDBJ databases">
        <title>Genome sequence of Adhaeribacter sp. M2.</title>
        <authorList>
            <person name="Srinivasan S."/>
        </authorList>
    </citation>
    <scope>NUCLEOTIDE SEQUENCE [LARGE SCALE GENOMIC DNA]</scope>
    <source>
        <strain evidence="3 4">M2</strain>
    </source>
</reference>
<dbReference type="AlphaFoldDB" id="A0A5N1IPK9"/>
<protein>
    <submittedName>
        <fullName evidence="3">TerB family tellurite resistance protein</fullName>
    </submittedName>
</protein>
<dbReference type="RefSeq" id="WP_150904426.1">
    <property type="nucleotide sequence ID" value="NZ_VTWT01000007.1"/>
</dbReference>
<dbReference type="Pfam" id="PF05099">
    <property type="entry name" value="TerB"/>
    <property type="match status" value="1"/>
</dbReference>
<keyword evidence="1" id="KW-0472">Membrane</keyword>
<dbReference type="EMBL" id="VTWT01000007">
    <property type="protein sequence ID" value="KAA9331817.1"/>
    <property type="molecule type" value="Genomic_DNA"/>
</dbReference>
<dbReference type="CDD" id="cd07177">
    <property type="entry name" value="terB_like"/>
    <property type="match status" value="1"/>
</dbReference>
<evidence type="ECO:0000259" key="2">
    <source>
        <dbReference type="Pfam" id="PF05099"/>
    </source>
</evidence>
<evidence type="ECO:0000256" key="1">
    <source>
        <dbReference type="SAM" id="Phobius"/>
    </source>
</evidence>